<dbReference type="GO" id="GO:0030488">
    <property type="term" value="P:tRNA methylation"/>
    <property type="evidence" value="ECO:0007669"/>
    <property type="project" value="TreeGrafter"/>
</dbReference>
<dbReference type="InterPro" id="IPR051422">
    <property type="entry name" value="AlkB_tRNA_MeTrf/Diox"/>
</dbReference>
<dbReference type="Gene3D" id="3.40.50.150">
    <property type="entry name" value="Vaccinia Virus protein VP39"/>
    <property type="match status" value="1"/>
</dbReference>
<dbReference type="Gene3D" id="2.60.120.590">
    <property type="entry name" value="Alpha-ketoglutarate-dependent dioxygenase AlkB-like"/>
    <property type="match status" value="2"/>
</dbReference>
<dbReference type="eggNOG" id="KOG1331">
    <property type="taxonomic scope" value="Eukaryota"/>
</dbReference>
<keyword evidence="9" id="KW-1185">Reference proteome</keyword>
<feature type="region of interest" description="Disordered" evidence="6">
    <location>
        <begin position="342"/>
        <end position="370"/>
    </location>
</feature>
<dbReference type="Proteomes" id="UP000198341">
    <property type="component" value="Chromosome 4"/>
</dbReference>
<dbReference type="OrthoDB" id="271595at2759"/>
<gene>
    <name evidence="8" type="ORF">Bathy04g02310</name>
</gene>
<dbReference type="GO" id="GO:0005737">
    <property type="term" value="C:cytoplasm"/>
    <property type="evidence" value="ECO:0007669"/>
    <property type="project" value="TreeGrafter"/>
</dbReference>
<keyword evidence="3" id="KW-0808">Transferase</keyword>
<evidence type="ECO:0000256" key="3">
    <source>
        <dbReference type="ARBA" id="ARBA00022679"/>
    </source>
</evidence>
<dbReference type="InterPro" id="IPR027450">
    <property type="entry name" value="AlkB-like"/>
</dbReference>
<feature type="compositionally biased region" description="Basic residues" evidence="6">
    <location>
        <begin position="207"/>
        <end position="217"/>
    </location>
</feature>
<feature type="compositionally biased region" description="Basic and acidic residues" evidence="6">
    <location>
        <begin position="579"/>
        <end position="600"/>
    </location>
</feature>
<dbReference type="GO" id="GO:0005634">
    <property type="term" value="C:nucleus"/>
    <property type="evidence" value="ECO:0007669"/>
    <property type="project" value="TreeGrafter"/>
</dbReference>
<dbReference type="STRING" id="41875.K8ED56"/>
<dbReference type="GO" id="GO:0000049">
    <property type="term" value="F:tRNA binding"/>
    <property type="evidence" value="ECO:0007669"/>
    <property type="project" value="TreeGrafter"/>
</dbReference>
<dbReference type="KEGG" id="bpg:Bathy04g02310"/>
<feature type="region of interest" description="Disordered" evidence="6">
    <location>
        <begin position="579"/>
        <end position="631"/>
    </location>
</feature>
<dbReference type="SUPFAM" id="SSF53335">
    <property type="entry name" value="S-adenosyl-L-methionine-dependent methyltransferases"/>
    <property type="match status" value="1"/>
</dbReference>
<keyword evidence="5" id="KW-0694">RNA-binding</keyword>
<evidence type="ECO:0000256" key="6">
    <source>
        <dbReference type="SAM" id="MobiDB-lite"/>
    </source>
</evidence>
<dbReference type="GO" id="GO:0002098">
    <property type="term" value="P:tRNA wobble uridine modification"/>
    <property type="evidence" value="ECO:0007669"/>
    <property type="project" value="TreeGrafter"/>
</dbReference>
<sequence length="885" mass="100810">MRVIVFEDRFPDDVFVFSETKVELVGVLFCLVRTRERRKNISVKNTFEIIRREKNARKTPSRLTLVQLLSSNLIVLKSTPPQTSARLPHACPFNLTPSVDVVNLTSKSPFFSELFVGIRMNISTSVVLCCQRTRSFLGSSARYFCFSALVIRERSSSEEESNAILISSFLFVASSEASDDVDIFICEVFPTCAYFFPHSFSRAERSKRARKKTKTRTRSREMGRDDDGSNEDATETFFPSVPGLRYIPNVLDAETHDVLVQFIHSQLALGRSGKLEKKATYTPIPPKWDKRLQGREMLQYGTYTHSNRVYTDHEVEVEPMPEILRELVVERLVERGVFGEEKNEEDARKNLSSGGGGGGGGGANDTSRRRFLPDSCTVNVYRKGQWLPPHVDNPNFKRPFCTVSLLADEMCIFGRGIVWHPGLDESSTSGSGSSNSSSNSAVLPEESWYDVTNALDGEECRVVCEKNSAIILDGESGDVYEHAILPVRAEDGRISLTFRKRDWDEDAVNKRTEETEKWRAEYREKRKTAYEATKEEVVRVETERARIARERLERKKAKEARKLETLARKQRELEIVEERRKEKEEKKKTKEPKSKTHKECLPVPEGLLKNDGDDNNDKKKNDVNEDDKNISDVNKMPEVEREYVQKVYDVVAKQWHGTRYRSWPAIEKFVANQPKNGFVADIGCGNGKNMHDVVKGGGTVIGMDFSHGLIEICAEQGFEVQVADALMVPYRSRVFDYALNIAVLHHISSEERRIRMCEETLRVVKVGGVALFCAWAYEQDKGGVSGHDFLAQDVLVPFHKRPIAKGMRPAEQKELDDAMVREGKAPSHGEINQEKHTVVYQRYCHVYKEGELEKLFEKIPGCKVEAAYFDFGNWCVEVRVTRELK</sequence>
<keyword evidence="2" id="KW-0489">Methyltransferase</keyword>
<evidence type="ECO:0000256" key="5">
    <source>
        <dbReference type="ARBA" id="ARBA00022884"/>
    </source>
</evidence>
<dbReference type="RefSeq" id="XP_007513391.1">
    <property type="nucleotide sequence ID" value="XM_007513329.1"/>
</dbReference>
<dbReference type="InterPro" id="IPR013216">
    <property type="entry name" value="Methyltransf_11"/>
</dbReference>
<name>K8ED56_9CHLO</name>
<evidence type="ECO:0000256" key="2">
    <source>
        <dbReference type="ARBA" id="ARBA00022603"/>
    </source>
</evidence>
<feature type="domain" description="Fe2OG dioxygenase" evidence="7">
    <location>
        <begin position="372"/>
        <end position="502"/>
    </location>
</feature>
<accession>K8ED56</accession>
<evidence type="ECO:0000256" key="4">
    <source>
        <dbReference type="ARBA" id="ARBA00022833"/>
    </source>
</evidence>
<dbReference type="AlphaFoldDB" id="K8ED56"/>
<dbReference type="Pfam" id="PF08241">
    <property type="entry name" value="Methyltransf_11"/>
    <property type="match status" value="1"/>
</dbReference>
<dbReference type="GO" id="GO:0008757">
    <property type="term" value="F:S-adenosylmethionine-dependent methyltransferase activity"/>
    <property type="evidence" value="ECO:0007669"/>
    <property type="project" value="InterPro"/>
</dbReference>
<feature type="compositionally biased region" description="Gly residues" evidence="6">
    <location>
        <begin position="353"/>
        <end position="363"/>
    </location>
</feature>
<dbReference type="InterPro" id="IPR037151">
    <property type="entry name" value="AlkB-like_sf"/>
</dbReference>
<evidence type="ECO:0000256" key="1">
    <source>
        <dbReference type="ARBA" id="ARBA00007879"/>
    </source>
</evidence>
<dbReference type="GeneID" id="19016256"/>
<dbReference type="EMBL" id="FO082275">
    <property type="protein sequence ID" value="CCO15916.1"/>
    <property type="molecule type" value="Genomic_DNA"/>
</dbReference>
<evidence type="ECO:0000313" key="8">
    <source>
        <dbReference type="EMBL" id="CCO15916.1"/>
    </source>
</evidence>
<feature type="compositionally biased region" description="Basic and acidic residues" evidence="6">
    <location>
        <begin position="218"/>
        <end position="227"/>
    </location>
</feature>
<comment type="similarity">
    <text evidence="1">Belongs to the alkB family.</text>
</comment>
<dbReference type="PANTHER" id="PTHR13069">
    <property type="entry name" value="ALKYLATED DNA REPAIR PROTEIN ALKB HOMOLOG 8"/>
    <property type="match status" value="1"/>
</dbReference>
<feature type="compositionally biased region" description="Basic and acidic residues" evidence="6">
    <location>
        <begin position="608"/>
        <end position="631"/>
    </location>
</feature>
<dbReference type="InterPro" id="IPR005123">
    <property type="entry name" value="Oxoglu/Fe-dep_dioxygenase_dom"/>
</dbReference>
<evidence type="ECO:0000313" key="9">
    <source>
        <dbReference type="Proteomes" id="UP000198341"/>
    </source>
</evidence>
<feature type="region of interest" description="Disordered" evidence="6">
    <location>
        <begin position="207"/>
        <end position="234"/>
    </location>
</feature>
<proteinExistence type="inferred from homology"/>
<organism evidence="8 9">
    <name type="scientific">Bathycoccus prasinos</name>
    <dbReference type="NCBI Taxonomy" id="41875"/>
    <lineage>
        <taxon>Eukaryota</taxon>
        <taxon>Viridiplantae</taxon>
        <taxon>Chlorophyta</taxon>
        <taxon>Mamiellophyceae</taxon>
        <taxon>Mamiellales</taxon>
        <taxon>Bathycoccaceae</taxon>
        <taxon>Bathycoccus</taxon>
    </lineage>
</organism>
<keyword evidence="4" id="KW-0862">Zinc</keyword>
<protein>
    <recommendedName>
        <fullName evidence="7">Fe2OG dioxygenase domain-containing protein</fullName>
    </recommendedName>
</protein>
<evidence type="ECO:0000259" key="7">
    <source>
        <dbReference type="PROSITE" id="PS51471"/>
    </source>
</evidence>
<dbReference type="PANTHER" id="PTHR13069:SF21">
    <property type="entry name" value="ALKYLATED DNA REPAIR PROTEIN ALKB HOMOLOG 8"/>
    <property type="match status" value="1"/>
</dbReference>
<dbReference type="PROSITE" id="PS51471">
    <property type="entry name" value="FE2OG_OXY"/>
    <property type="match status" value="1"/>
</dbReference>
<dbReference type="SUPFAM" id="SSF51197">
    <property type="entry name" value="Clavaminate synthase-like"/>
    <property type="match status" value="1"/>
</dbReference>
<dbReference type="InterPro" id="IPR029063">
    <property type="entry name" value="SAM-dependent_MTases_sf"/>
</dbReference>
<dbReference type="CDD" id="cd02440">
    <property type="entry name" value="AdoMet_MTases"/>
    <property type="match status" value="1"/>
</dbReference>
<dbReference type="eggNOG" id="KOG4176">
    <property type="taxonomic scope" value="Eukaryota"/>
</dbReference>
<dbReference type="Pfam" id="PF13532">
    <property type="entry name" value="2OG-FeII_Oxy_2"/>
    <property type="match status" value="1"/>
</dbReference>
<reference evidence="8 9" key="1">
    <citation type="submission" date="2011-10" db="EMBL/GenBank/DDBJ databases">
        <authorList>
            <person name="Genoscope - CEA"/>
        </authorList>
    </citation>
    <scope>NUCLEOTIDE SEQUENCE [LARGE SCALE GENOMIC DNA]</scope>
    <source>
        <strain evidence="8 9">RCC 1105</strain>
    </source>
</reference>
<dbReference type="GO" id="GO:0106335">
    <property type="term" value="F:tRNA (5-carboxymethyluridine(34)-5-O)-methyltransferase activity"/>
    <property type="evidence" value="ECO:0007669"/>
    <property type="project" value="TreeGrafter"/>
</dbReference>